<sequence>MAVSLDNEGRRGIFGWIKGLFGYRPETYWEDKIQSIVYKLKEQQHKLEELSFRMEERAKELFERTVEHLKKASMKDLREDERRAHYSLARTFAEEIYEIRRFLKAIKFTSISLEKAAMRLQTVRDIKDFREVLVPVSNLLNGVKDEIAGIFPSIGQALDEINRSIAELVLHASAGVQTIPSGPLKVDEDVNKILSEAWAAASESVEKNIPEPSKILGIEGQKEPFATKSAESTGAEATPVDVNLVIESKPARVKAKEAVALPSSLAYASLSKVEELVLAEIKINKGVINVEELSRKYNVPREKVLEALQSLTRKGRIKVKAGNVK</sequence>
<gene>
    <name evidence="1" type="ORF">ENM78_05825</name>
</gene>
<accession>A0A7J3ZLN2</accession>
<dbReference type="Gene3D" id="1.10.10.10">
    <property type="entry name" value="Winged helix-like DNA-binding domain superfamily/Winged helix DNA-binding domain"/>
    <property type="match status" value="1"/>
</dbReference>
<name>A0A7J3ZLN2_9CREN</name>
<protein>
    <submittedName>
        <fullName evidence="1">Uncharacterized protein</fullName>
    </submittedName>
</protein>
<dbReference type="AlphaFoldDB" id="A0A7J3ZLN2"/>
<evidence type="ECO:0000313" key="1">
    <source>
        <dbReference type="EMBL" id="HHQ80948.1"/>
    </source>
</evidence>
<dbReference type="Gene3D" id="6.10.140.1230">
    <property type="match status" value="1"/>
</dbReference>
<comment type="caution">
    <text evidence="1">The sequence shown here is derived from an EMBL/GenBank/DDBJ whole genome shotgun (WGS) entry which is preliminary data.</text>
</comment>
<organism evidence="1">
    <name type="scientific">Fervidicoccus fontis</name>
    <dbReference type="NCBI Taxonomy" id="683846"/>
    <lineage>
        <taxon>Archaea</taxon>
        <taxon>Thermoproteota</taxon>
        <taxon>Thermoprotei</taxon>
        <taxon>Fervidicoccales</taxon>
        <taxon>Fervidicoccaceae</taxon>
        <taxon>Fervidicoccus</taxon>
    </lineage>
</organism>
<reference evidence="1" key="1">
    <citation type="journal article" date="2020" name="mSystems">
        <title>Genome- and Community-Level Interaction Insights into Carbon Utilization and Element Cycling Functions of Hydrothermarchaeota in Hydrothermal Sediment.</title>
        <authorList>
            <person name="Zhou Z."/>
            <person name="Liu Y."/>
            <person name="Xu W."/>
            <person name="Pan J."/>
            <person name="Luo Z.H."/>
            <person name="Li M."/>
        </authorList>
    </citation>
    <scope>NUCLEOTIDE SEQUENCE [LARGE SCALE GENOMIC DNA]</scope>
    <source>
        <strain evidence="1">SpSt-1116</strain>
    </source>
</reference>
<proteinExistence type="predicted"/>
<dbReference type="EMBL" id="DRZC01000079">
    <property type="protein sequence ID" value="HHQ80948.1"/>
    <property type="molecule type" value="Genomic_DNA"/>
</dbReference>
<dbReference type="InterPro" id="IPR036388">
    <property type="entry name" value="WH-like_DNA-bd_sf"/>
</dbReference>